<dbReference type="Gene3D" id="2.60.120.260">
    <property type="entry name" value="Galactose-binding domain-like"/>
    <property type="match status" value="1"/>
</dbReference>
<protein>
    <submittedName>
        <fullName evidence="5">DUF4965 domain-containing protein</fullName>
    </submittedName>
</protein>
<sequence>MKNLLTTMALSVSLLCNAQPSDIFKPGKSVDLRVPSTPLIVSDPYLSIWSPYDKLTDGTTEHWTGAPKPLLGALRVDGKCYRFLGQNKLDLHAIVPMTDVEIWEGAYTLKHPSGDWTNINFNESGWERGKAAFGSPDMPRISTKWKDENTDIYVRRSFDISNLDITDDFYLIYSHDDVFELYLNGEKLVSTGETWKDNVHLKLSDAAKKMLRKGKNTIAAHCHNTTGGAYVDFGLYREKKDAVKFSTEAVQKAADVLATSSYYTFTCGPVELDLVFTAPQLIDDLDLLSTPVNYISYRVRSTDKKEHDVQLYFETTPELTINESTQPTTACTFSKNGITYVEAGSIDQPICDRKGDGICADWGYAYLAGVNGAGKSTSLGDYSEMKRAFIKDGRLLHPKTKWITRQPENTPAMAYVHNLGKVSSNGKSDFLMLGYDDIYSLEYMYEKRMGYWKHDGQVTIFDAFEKLRDNYLPIMNRCRAFDEMIYDDAEQAGGKKYAEICSAAYRQVISAHKLFTDKQGNLLFFSKENNSNGCVNTVDLTYPSAPLFLTYNPDLAKAMMTSIFEYSASGRWNKPFPAHDLGTYPIANGQLYGGDMPIEEGGNMVILTAAIAKIEGNADYAKKYWDLLTTWTNYLAENGQDPENQLCTDDFAGHWAHNANLSIKAIMGIAGYSEMARMLGYEDVADKYAAKAKEMAVKWEQMANEGDHYRLAFDRKNTWSQKYNMIWDKMWGLDLFPNNVIEKEVNYYLTKQNLYGLPLDSRKEYTKSDWIIWSASMSPDKATFGKFIDPLYKYVNETVSRVPISDWHYTDSGKMVGFKARSVIGGYWMPVLMDKTYENR</sequence>
<dbReference type="SUPFAM" id="SSF49785">
    <property type="entry name" value="Galactose-binding domain-like"/>
    <property type="match status" value="1"/>
</dbReference>
<dbReference type="Proteomes" id="UP000651085">
    <property type="component" value="Unassembled WGS sequence"/>
</dbReference>
<dbReference type="InterPro" id="IPR008979">
    <property type="entry name" value="Galactose-bd-like_sf"/>
</dbReference>
<feature type="chain" id="PRO_5039525458" evidence="1">
    <location>
        <begin position="19"/>
        <end position="840"/>
    </location>
</feature>
<keyword evidence="1" id="KW-0732">Signal</keyword>
<dbReference type="GO" id="GO:0005975">
    <property type="term" value="P:carbohydrate metabolic process"/>
    <property type="evidence" value="ECO:0007669"/>
    <property type="project" value="InterPro"/>
</dbReference>
<dbReference type="EMBL" id="JACRTF010000001">
    <property type="protein sequence ID" value="MBC8592409.1"/>
    <property type="molecule type" value="Genomic_DNA"/>
</dbReference>
<evidence type="ECO:0000259" key="2">
    <source>
        <dbReference type="Pfam" id="PF16334"/>
    </source>
</evidence>
<dbReference type="RefSeq" id="WP_262433606.1">
    <property type="nucleotide sequence ID" value="NZ_JACRTF010000001.1"/>
</dbReference>
<feature type="signal peptide" evidence="1">
    <location>
        <begin position="1"/>
        <end position="18"/>
    </location>
</feature>
<feature type="domain" description="Glutaminase A central" evidence="3">
    <location>
        <begin position="494"/>
        <end position="829"/>
    </location>
</feature>
<evidence type="ECO:0000259" key="4">
    <source>
        <dbReference type="Pfam" id="PF17168"/>
    </source>
</evidence>
<keyword evidence="6" id="KW-1185">Reference proteome</keyword>
<name>A0A926INM5_9BACT</name>
<reference evidence="5" key="1">
    <citation type="submission" date="2020-08" db="EMBL/GenBank/DDBJ databases">
        <title>Genome public.</title>
        <authorList>
            <person name="Liu C."/>
            <person name="Sun Q."/>
        </authorList>
    </citation>
    <scope>NUCLEOTIDE SEQUENCE</scope>
    <source>
        <strain evidence="5">N12</strain>
    </source>
</reference>
<evidence type="ECO:0000313" key="6">
    <source>
        <dbReference type="Proteomes" id="UP000651085"/>
    </source>
</evidence>
<evidence type="ECO:0000256" key="1">
    <source>
        <dbReference type="SAM" id="SignalP"/>
    </source>
</evidence>
<dbReference type="InterPro" id="IPR033433">
    <property type="entry name" value="GtaA_N"/>
</dbReference>
<dbReference type="InterPro" id="IPR032514">
    <property type="entry name" value="GtaA_central"/>
</dbReference>
<dbReference type="PANTHER" id="PTHR31987">
    <property type="entry name" value="GLUTAMINASE A-RELATED"/>
    <property type="match status" value="1"/>
</dbReference>
<organism evidence="5 6">
    <name type="scientific">Jilunia laotingensis</name>
    <dbReference type="NCBI Taxonomy" id="2763675"/>
    <lineage>
        <taxon>Bacteria</taxon>
        <taxon>Pseudomonadati</taxon>
        <taxon>Bacteroidota</taxon>
        <taxon>Bacteroidia</taxon>
        <taxon>Bacteroidales</taxon>
        <taxon>Bacteroidaceae</taxon>
        <taxon>Jilunia</taxon>
    </lineage>
</organism>
<dbReference type="InterPro" id="IPR052743">
    <property type="entry name" value="Glutaminase_GtaA"/>
</dbReference>
<dbReference type="InterPro" id="IPR032515">
    <property type="entry name" value="DUF4964"/>
</dbReference>
<proteinExistence type="predicted"/>
<dbReference type="Pfam" id="PF17168">
    <property type="entry name" value="DUF5127"/>
    <property type="match status" value="1"/>
</dbReference>
<feature type="domain" description="DUF4964" evidence="2">
    <location>
        <begin position="11"/>
        <end position="96"/>
    </location>
</feature>
<dbReference type="Pfam" id="PF16335">
    <property type="entry name" value="GtaA_6_Hairpin"/>
    <property type="match status" value="1"/>
</dbReference>
<dbReference type="Pfam" id="PF16334">
    <property type="entry name" value="DUF4964"/>
    <property type="match status" value="1"/>
</dbReference>
<accession>A0A926INM5</accession>
<evidence type="ECO:0000259" key="3">
    <source>
        <dbReference type="Pfam" id="PF16335"/>
    </source>
</evidence>
<dbReference type="InterPro" id="IPR008928">
    <property type="entry name" value="6-hairpin_glycosidase_sf"/>
</dbReference>
<comment type="caution">
    <text evidence="5">The sequence shown here is derived from an EMBL/GenBank/DDBJ whole genome shotgun (WGS) entry which is preliminary data.</text>
</comment>
<feature type="domain" description="Glutaminase A N-terminal" evidence="4">
    <location>
        <begin position="259"/>
        <end position="488"/>
    </location>
</feature>
<dbReference type="PANTHER" id="PTHR31987:SF1">
    <property type="entry name" value="GLUTAMINASE A"/>
    <property type="match status" value="1"/>
</dbReference>
<dbReference type="AlphaFoldDB" id="A0A926INM5"/>
<evidence type="ECO:0000313" key="5">
    <source>
        <dbReference type="EMBL" id="MBC8592409.1"/>
    </source>
</evidence>
<dbReference type="SUPFAM" id="SSF48208">
    <property type="entry name" value="Six-hairpin glycosidases"/>
    <property type="match status" value="1"/>
</dbReference>
<gene>
    <name evidence="5" type="ORF">H8744_03955</name>
</gene>